<reference evidence="3" key="1">
    <citation type="submission" date="2020-03" db="EMBL/GenBank/DDBJ databases">
        <authorList>
            <person name="Chebbi M.A."/>
            <person name="Drezen J.M."/>
        </authorList>
    </citation>
    <scope>NUCLEOTIDE SEQUENCE</scope>
    <source>
        <tissue evidence="3">Whole body</tissue>
    </source>
</reference>
<protein>
    <recommendedName>
        <fullName evidence="2">DDE-1 domain-containing protein</fullName>
    </recommendedName>
</protein>
<evidence type="ECO:0000256" key="1">
    <source>
        <dbReference type="SAM" id="MobiDB-lite"/>
    </source>
</evidence>
<feature type="domain" description="DDE-1" evidence="2">
    <location>
        <begin position="107"/>
        <end position="261"/>
    </location>
</feature>
<keyword evidence="4" id="KW-1185">Reference proteome</keyword>
<feature type="compositionally biased region" description="Polar residues" evidence="1">
    <location>
        <begin position="337"/>
        <end position="347"/>
    </location>
</feature>
<gene>
    <name evidence="3" type="ORF">G9C98_007535</name>
</gene>
<dbReference type="EMBL" id="JAAOIC020000067">
    <property type="protein sequence ID" value="KAG8034459.1"/>
    <property type="molecule type" value="Genomic_DNA"/>
</dbReference>
<comment type="caution">
    <text evidence="3">The sequence shown here is derived from an EMBL/GenBank/DDBJ whole genome shotgun (WGS) entry which is preliminary data.</text>
</comment>
<dbReference type="AlphaFoldDB" id="A0A8J5V5M0"/>
<proteinExistence type="predicted"/>
<evidence type="ECO:0000313" key="4">
    <source>
        <dbReference type="Proteomes" id="UP000729913"/>
    </source>
</evidence>
<dbReference type="GO" id="GO:0003676">
    <property type="term" value="F:nucleic acid binding"/>
    <property type="evidence" value="ECO:0007669"/>
    <property type="project" value="InterPro"/>
</dbReference>
<name>A0A8J5V5M0_9HYME</name>
<feature type="region of interest" description="Disordered" evidence="1">
    <location>
        <begin position="421"/>
        <end position="458"/>
    </location>
</feature>
<feature type="region of interest" description="Disordered" evidence="1">
    <location>
        <begin position="337"/>
        <end position="366"/>
    </location>
</feature>
<dbReference type="InterPro" id="IPR004875">
    <property type="entry name" value="DDE_SF_endonuclease_dom"/>
</dbReference>
<sequence>MRGYKCGGSWLTQFLKRYKFSPSLTECCGPEFENFGEWIEIMRPYLSNYQYEDQFFLDELVMYTDFKPCDQYQNQPARDIDETGSSVDFDDESLSTKVLRPPAMNIVSILLVVNTSGTEKMLPIISGRYKIETPNQDCIYQSDNYSRINDGTLAGWLMTMNNKMAEINRKVILVLNRNHVNAVNFAQLTHIQPVYLPNKFPSHLRPLRRDVCHFIKMYYRSSYVQGLCQEPTKDFWEPEEIINCLVEAWKKMPSELIVVNFQRTKFRNDDLYLNLQCPLWHTLKIGVSFEKFVTFDDCLSEARDINFNLGFLESLGNVDSELRKSFSHDGSVSKSNFVDDSMSSQDFDGSLKRPSDDSVDGNSCEPMDFSNANRSFTVTTEDIHQQNIQPPVKHVDYAEETEQSADWKSIGSDKPIINLASDRSAGSDQVDGDNSVDVTARNSPIDTSTCNDDKRYPTNVINQTNSSPECNEYTHSYSPCSNHQDKFFYPYSNQSNSYTNLDQKYDRYDYDSERLGQMIYPSSPIPSTSKQGLEESYALQRLYSGGEDSFNNGKIHKLTPIVIKSPRVDIFTDRDNEAGAGDGADNSKRFRPNEDTCIHNPATVTAIENCSCINEPPDKKIKYEAHWSDCYQHQPVFGPNHCYDSYDYPVNLQTGAMEPTDATDNIEVEKRSIFTLTDNTQG</sequence>
<dbReference type="OrthoDB" id="125347at2759"/>
<evidence type="ECO:0000313" key="3">
    <source>
        <dbReference type="EMBL" id="KAG8034459.1"/>
    </source>
</evidence>
<accession>A0A8J5V5M0</accession>
<organism evidence="3 4">
    <name type="scientific">Cotesia typhae</name>
    <dbReference type="NCBI Taxonomy" id="2053667"/>
    <lineage>
        <taxon>Eukaryota</taxon>
        <taxon>Metazoa</taxon>
        <taxon>Ecdysozoa</taxon>
        <taxon>Arthropoda</taxon>
        <taxon>Hexapoda</taxon>
        <taxon>Insecta</taxon>
        <taxon>Pterygota</taxon>
        <taxon>Neoptera</taxon>
        <taxon>Endopterygota</taxon>
        <taxon>Hymenoptera</taxon>
        <taxon>Apocrita</taxon>
        <taxon>Ichneumonoidea</taxon>
        <taxon>Braconidae</taxon>
        <taxon>Microgastrinae</taxon>
        <taxon>Cotesia</taxon>
    </lineage>
</organism>
<reference evidence="3" key="2">
    <citation type="submission" date="2021-04" db="EMBL/GenBank/DDBJ databases">
        <title>Genome-wide patterns of bracovirus chromosomal integration into multiple host tissues during parasitism.</title>
        <authorList>
            <person name="Chebbi M.A.C."/>
        </authorList>
    </citation>
    <scope>NUCLEOTIDE SEQUENCE</scope>
    <source>
        <tissue evidence="3">Whole body</tissue>
    </source>
</reference>
<evidence type="ECO:0000259" key="2">
    <source>
        <dbReference type="Pfam" id="PF03184"/>
    </source>
</evidence>
<dbReference type="Proteomes" id="UP000729913">
    <property type="component" value="Unassembled WGS sequence"/>
</dbReference>
<feature type="compositionally biased region" description="Polar residues" evidence="1">
    <location>
        <begin position="436"/>
        <end position="450"/>
    </location>
</feature>
<dbReference type="Pfam" id="PF03184">
    <property type="entry name" value="DDE_1"/>
    <property type="match status" value="1"/>
</dbReference>